<evidence type="ECO:0000313" key="2">
    <source>
        <dbReference type="Proteomes" id="UP000198967"/>
    </source>
</evidence>
<sequence>MRAAEWLIEAERVLDDVLESLSREDRRKSVPAVGDVPAGTIDVLLKAHAEREPDGTWADVARTALVAHEVSIHRGSVNPLTEDLARALCDHAAQWREPGPEPELPADVSWRDRFVLLAGHDPHPLWDR</sequence>
<dbReference type="Proteomes" id="UP000198967">
    <property type="component" value="Unassembled WGS sequence"/>
</dbReference>
<accession>A0A1G7E023</accession>
<dbReference type="RefSeq" id="WP_143029907.1">
    <property type="nucleotide sequence ID" value="NZ_FNBE01000001.1"/>
</dbReference>
<reference evidence="1 2" key="1">
    <citation type="submission" date="2016-10" db="EMBL/GenBank/DDBJ databases">
        <authorList>
            <person name="de Groot N.N."/>
        </authorList>
    </citation>
    <scope>NUCLEOTIDE SEQUENCE [LARGE SCALE GENOMIC DNA]</scope>
    <source>
        <strain evidence="1 2">CGMCC 4.3143</strain>
    </source>
</reference>
<dbReference type="AlphaFoldDB" id="A0A1G7E023"/>
<evidence type="ECO:0000313" key="1">
    <source>
        <dbReference type="EMBL" id="SDE56992.1"/>
    </source>
</evidence>
<dbReference type="EMBL" id="FNBE01000001">
    <property type="protein sequence ID" value="SDE56992.1"/>
    <property type="molecule type" value="Genomic_DNA"/>
</dbReference>
<dbReference type="OrthoDB" id="4928804at2"/>
<name>A0A1G7E023_PSEOR</name>
<gene>
    <name evidence="1" type="ORF">SAMN05216377_101207</name>
</gene>
<keyword evidence="2" id="KW-1185">Reference proteome</keyword>
<organism evidence="1 2">
    <name type="scientific">Pseudonocardia oroxyli</name>
    <dbReference type="NCBI Taxonomy" id="366584"/>
    <lineage>
        <taxon>Bacteria</taxon>
        <taxon>Bacillati</taxon>
        <taxon>Actinomycetota</taxon>
        <taxon>Actinomycetes</taxon>
        <taxon>Pseudonocardiales</taxon>
        <taxon>Pseudonocardiaceae</taxon>
        <taxon>Pseudonocardia</taxon>
    </lineage>
</organism>
<proteinExistence type="predicted"/>
<protein>
    <submittedName>
        <fullName evidence="1">Uncharacterized protein</fullName>
    </submittedName>
</protein>